<gene>
    <name evidence="2" type="ORF">DDB_G0293916</name>
</gene>
<reference evidence="2 3" key="1">
    <citation type="journal article" date="2005" name="Nature">
        <title>The genome of the social amoeba Dictyostelium discoideum.</title>
        <authorList>
            <consortium name="The Dictyostelium discoideum Sequencing Consortium"/>
            <person name="Eichinger L."/>
            <person name="Pachebat J.A."/>
            <person name="Glockner G."/>
            <person name="Rajandream M.A."/>
            <person name="Sucgang R."/>
            <person name="Berriman M."/>
            <person name="Song J."/>
            <person name="Olsen R."/>
            <person name="Szafranski K."/>
            <person name="Xu Q."/>
            <person name="Tunggal B."/>
            <person name="Kummerfeld S."/>
            <person name="Madera M."/>
            <person name="Konfortov B.A."/>
            <person name="Rivero F."/>
            <person name="Bankier A.T."/>
            <person name="Lehmann R."/>
            <person name="Hamlin N."/>
            <person name="Davies R."/>
            <person name="Gaudet P."/>
            <person name="Fey P."/>
            <person name="Pilcher K."/>
            <person name="Chen G."/>
            <person name="Saunders D."/>
            <person name="Sodergren E."/>
            <person name="Davis P."/>
            <person name="Kerhornou A."/>
            <person name="Nie X."/>
            <person name="Hall N."/>
            <person name="Anjard C."/>
            <person name="Hemphill L."/>
            <person name="Bason N."/>
            <person name="Farbrother P."/>
            <person name="Desany B."/>
            <person name="Just E."/>
            <person name="Morio T."/>
            <person name="Rost R."/>
            <person name="Churcher C."/>
            <person name="Cooper J."/>
            <person name="Haydock S."/>
            <person name="van Driessche N."/>
            <person name="Cronin A."/>
            <person name="Goodhead I."/>
            <person name="Muzny D."/>
            <person name="Mourier T."/>
            <person name="Pain A."/>
            <person name="Lu M."/>
            <person name="Harper D."/>
            <person name="Lindsay R."/>
            <person name="Hauser H."/>
            <person name="James K."/>
            <person name="Quiles M."/>
            <person name="Madan Babu M."/>
            <person name="Saito T."/>
            <person name="Buchrieser C."/>
            <person name="Wardroper A."/>
            <person name="Felder M."/>
            <person name="Thangavelu M."/>
            <person name="Johnson D."/>
            <person name="Knights A."/>
            <person name="Loulseged H."/>
            <person name="Mungall K."/>
            <person name="Oliver K."/>
            <person name="Price C."/>
            <person name="Quail M.A."/>
            <person name="Urushihara H."/>
            <person name="Hernandez J."/>
            <person name="Rabbinowitsch E."/>
            <person name="Steffen D."/>
            <person name="Sanders M."/>
            <person name="Ma J."/>
            <person name="Kohara Y."/>
            <person name="Sharp S."/>
            <person name="Simmonds M."/>
            <person name="Spiegler S."/>
            <person name="Tivey A."/>
            <person name="Sugano S."/>
            <person name="White B."/>
            <person name="Walker D."/>
            <person name="Woodward J."/>
            <person name="Winckler T."/>
            <person name="Tanaka Y."/>
            <person name="Shaulsky G."/>
            <person name="Schleicher M."/>
            <person name="Weinstock G."/>
            <person name="Rosenthal A."/>
            <person name="Cox E.C."/>
            <person name="Chisholm R.L."/>
            <person name="Gibbs R."/>
            <person name="Loomis W.F."/>
            <person name="Platzer M."/>
            <person name="Kay R.R."/>
            <person name="Williams J."/>
            <person name="Dear P.H."/>
            <person name="Noegel A.A."/>
            <person name="Barrell B."/>
            <person name="Kuspa A."/>
        </authorList>
    </citation>
    <scope>NUCLEOTIDE SEQUENCE [LARGE SCALE GENOMIC DNA]</scope>
    <source>
        <strain evidence="2 3">AX4</strain>
    </source>
</reference>
<feature type="transmembrane region" description="Helical" evidence="1">
    <location>
        <begin position="137"/>
        <end position="156"/>
    </location>
</feature>
<dbReference type="eggNOG" id="ENOG502QRPB">
    <property type="taxonomic scope" value="Eukaryota"/>
</dbReference>
<feature type="transmembrane region" description="Helical" evidence="1">
    <location>
        <begin position="812"/>
        <end position="830"/>
    </location>
</feature>
<sequence length="1169" mass="132728">MGYSNTSTKMTTSFDSMFKFSNNNKILLAMAPLIVLFLYIGGKSTIYISTLMIFLIYISEYLNIPPLTLISIWVGIFLANVSILFQGLILVQHSIINFILLMNITMSMGLMGIWLTLQFSWFTSKYSTIATLMERVLFANLIFPTSTLLTWCTVVVNGIESSPFYLIGFLFIYYFIYGLPQRSFKVRSSKQVLSTNDFILGRLDTGLMAFTVVFFPPLLYFSIYRFTFFQSMDHIVNVSLLLSSSGVYLFLLSKYGSLWWLLPNYWDQRLNIKKFDSGNGNNSNNNSILNKSYSFIFGIGSTVKIICMLVLVGCLEYRVLFNSVTFYSIIQNLSPRWGFIVVTIGLYSFSTIFYFIFMGVESTFTNNTTTTIPTYYQYILSLIASIFSISVSLMLSTPIYIYPFSILSSLSIINFLFKKRSISFLIFIVSSCIFLIWFLNRNYLFINYEFINSYPLSNLSLKTICIMIVILFILSLLMVYTIGHQVFPTIAISQSIVLTSLEISLHSTYYTIYPTYLIVLSSTLIIYLNSKLMENYSITNNIGMISNSLMISKLFGLVFTPLNENILACFMFTILIYWIYKPPTFITTPTVSGAGGAGTNSTAAAGSVTIGNVNITHSLMNKNLLYFQIILAALVTFTFNRQITIRLLNLFFDTTESIDNNGSVIFIASFLLAFGISIIPICFRSISPLKRFKNLNVLILFTSFLLLILNPSTSNNSLIKSNLLWTNWFLLFSLIIIIIGFGKRISISKSSKLKLLFSIGFGSGIGIYVCLNYFLKNSSNVNSSSYYYYKKVMGDSATGGGANEESMGMVDILLNLGFILLFSMVSYFIVEAQWPSISSSGGKNSSNTMEAIYIMISVIFSCQYYLLGRKYSTLRSQSILETTSLSLMGLFIGINLLIAIYLKFHTKLSVQHQLSTKSKSQYNYYQSPIKKPNPSSTNNNNNNNIGQQNENNSFLQMNSWVYTIGNWCCFISYALSIYIGYLMNYSEKAVFILSPILLLLVTDKGWLKKLLNQSHRYFPMVISLSVFLVITAFLNLTFNSPTINIITRNSWLYKYIGLDSSNSLIKIWWSLKNWLFFIWILPSIYNLNQYLYKQNEKLNVGSGSGSGRSKSNNKIKFSFSLFFFLPTSILSSLLSDIVSIQLLSLITLIGLTIQKYKILKIENKGNQLI</sequence>
<feature type="transmembrane region" description="Helical" evidence="1">
    <location>
        <begin position="378"/>
        <end position="401"/>
    </location>
</feature>
<feature type="transmembrane region" description="Helical" evidence="1">
    <location>
        <begin position="293"/>
        <end position="317"/>
    </location>
</feature>
<dbReference type="InParanoid" id="Q54B45"/>
<feature type="transmembrane region" description="Helical" evidence="1">
    <location>
        <begin position="565"/>
        <end position="580"/>
    </location>
</feature>
<keyword evidence="1" id="KW-0472">Membrane</keyword>
<dbReference type="EMBL" id="AAFI02000224">
    <property type="protein sequence ID" value="EAL60457.1"/>
    <property type="molecule type" value="Genomic_DNA"/>
</dbReference>
<feature type="transmembrane region" description="Helical" evidence="1">
    <location>
        <begin position="1018"/>
        <end position="1038"/>
    </location>
</feature>
<name>Q54B45_DICDI</name>
<feature type="transmembrane region" description="Helical" evidence="1">
    <location>
        <begin position="695"/>
        <end position="713"/>
    </location>
</feature>
<comment type="caution">
    <text evidence="2">The sequence shown here is derived from an EMBL/GenBank/DDBJ whole genome shotgun (WGS) entry which is preliminary data.</text>
</comment>
<evidence type="ECO:0000256" key="1">
    <source>
        <dbReference type="SAM" id="Phobius"/>
    </source>
</evidence>
<feature type="transmembrane region" description="Helical" evidence="1">
    <location>
        <begin position="960"/>
        <end position="983"/>
    </location>
</feature>
<feature type="transmembrane region" description="Helical" evidence="1">
    <location>
        <begin position="1067"/>
        <end position="1087"/>
    </location>
</feature>
<dbReference type="RefSeq" id="XP_628871.1">
    <property type="nucleotide sequence ID" value="XM_628869.1"/>
</dbReference>
<evidence type="ECO:0000313" key="3">
    <source>
        <dbReference type="Proteomes" id="UP000002195"/>
    </source>
</evidence>
<keyword evidence="3" id="KW-1185">Reference proteome</keyword>
<evidence type="ECO:0000313" key="2">
    <source>
        <dbReference type="EMBL" id="EAL60457.1"/>
    </source>
</evidence>
<feature type="transmembrane region" description="Helical" evidence="1">
    <location>
        <begin position="1140"/>
        <end position="1159"/>
    </location>
</feature>
<feature type="transmembrane region" description="Helical" evidence="1">
    <location>
        <begin position="98"/>
        <end position="117"/>
    </location>
</feature>
<feature type="transmembrane region" description="Helical" evidence="1">
    <location>
        <begin position="989"/>
        <end position="1006"/>
    </location>
</feature>
<dbReference type="FunCoup" id="Q54B45">
    <property type="interactions" value="11"/>
</dbReference>
<feature type="transmembrane region" description="Helical" evidence="1">
    <location>
        <begin position="663"/>
        <end position="683"/>
    </location>
</feature>
<feature type="transmembrane region" description="Helical" evidence="1">
    <location>
        <begin position="459"/>
        <end position="479"/>
    </location>
</feature>
<dbReference type="OMA" id="SWTYRSD"/>
<dbReference type="GeneID" id="8629487"/>
<keyword evidence="1" id="KW-0812">Transmembrane</keyword>
<feature type="transmembrane region" description="Helical" evidence="1">
    <location>
        <begin position="26"/>
        <end position="58"/>
    </location>
</feature>
<feature type="transmembrane region" description="Helical" evidence="1">
    <location>
        <begin position="422"/>
        <end position="439"/>
    </location>
</feature>
<dbReference type="VEuPathDB" id="AmoebaDB:DDB_G0293916"/>
<dbReference type="HOGENOM" id="CLU_274346_0_0_1"/>
<keyword evidence="1" id="KW-1133">Transmembrane helix</keyword>
<protein>
    <submittedName>
        <fullName evidence="2">Uncharacterized protein</fullName>
    </submittedName>
</protein>
<feature type="transmembrane region" description="Helical" evidence="1">
    <location>
        <begin position="235"/>
        <end position="253"/>
    </location>
</feature>
<dbReference type="dictyBase" id="DDB_G0293916"/>
<dbReference type="PaxDb" id="44689-DDB0192194"/>
<feature type="transmembrane region" description="Helical" evidence="1">
    <location>
        <begin position="725"/>
        <end position="743"/>
    </location>
</feature>
<dbReference type="Proteomes" id="UP000002195">
    <property type="component" value="Unassembled WGS sequence"/>
</dbReference>
<feature type="transmembrane region" description="Helical" evidence="1">
    <location>
        <begin position="511"/>
        <end position="529"/>
    </location>
</feature>
<feature type="transmembrane region" description="Helical" evidence="1">
    <location>
        <begin position="887"/>
        <end position="904"/>
    </location>
</feature>
<dbReference type="PANTHER" id="PTHR35313">
    <property type="entry name" value="NO EXINE FORMATION 1"/>
    <property type="match status" value="1"/>
</dbReference>
<accession>Q54B45</accession>
<dbReference type="KEGG" id="ddi:DDB_G0293916"/>
<organism evidence="2 3">
    <name type="scientific">Dictyostelium discoideum</name>
    <name type="common">Social amoeba</name>
    <dbReference type="NCBI Taxonomy" id="44689"/>
    <lineage>
        <taxon>Eukaryota</taxon>
        <taxon>Amoebozoa</taxon>
        <taxon>Evosea</taxon>
        <taxon>Eumycetozoa</taxon>
        <taxon>Dictyostelia</taxon>
        <taxon>Dictyosteliales</taxon>
        <taxon>Dictyosteliaceae</taxon>
        <taxon>Dictyostelium</taxon>
    </lineage>
</organism>
<dbReference type="AlphaFoldDB" id="Q54B45"/>
<feature type="transmembrane region" description="Helical" evidence="1">
    <location>
        <begin position="163"/>
        <end position="179"/>
    </location>
</feature>
<feature type="transmembrane region" description="Helical" evidence="1">
    <location>
        <begin position="70"/>
        <end position="91"/>
    </location>
</feature>
<feature type="transmembrane region" description="Helical" evidence="1">
    <location>
        <begin position="199"/>
        <end position="223"/>
    </location>
</feature>
<feature type="transmembrane region" description="Helical" evidence="1">
    <location>
        <begin position="851"/>
        <end position="867"/>
    </location>
</feature>
<feature type="transmembrane region" description="Helical" evidence="1">
    <location>
        <begin position="337"/>
        <end position="358"/>
    </location>
</feature>
<dbReference type="PANTHER" id="PTHR35313:SF1">
    <property type="entry name" value="NO EXINE FORMATION 1"/>
    <property type="match status" value="1"/>
</dbReference>
<proteinExistence type="predicted"/>
<feature type="transmembrane region" description="Helical" evidence="1">
    <location>
        <begin position="624"/>
        <end position="643"/>
    </location>
</feature>